<accession>E9IRM3</accession>
<feature type="compositionally biased region" description="Acidic residues" evidence="1">
    <location>
        <begin position="72"/>
        <end position="85"/>
    </location>
</feature>
<protein>
    <recommendedName>
        <fullName evidence="3">Endonuclease/exonuclease/phosphatase domain-containing protein</fullName>
    </recommendedName>
</protein>
<dbReference type="AlphaFoldDB" id="E9IRM3"/>
<dbReference type="HOGENOM" id="CLU_2336233_0_0_1"/>
<sequence>MLEDEMVRYSKDKIVGNGGRNFIEWLQNNGWYILNSTMVTNWKKNLLIKEVIKYKIGERVNSDHMPLFLKLEEEEEDDDEQEEVAEGERRRDGDYRVG</sequence>
<proteinExistence type="predicted"/>
<organism>
    <name type="scientific">Solenopsis invicta</name>
    <name type="common">Red imported fire ant</name>
    <name type="synonym">Solenopsis wagneri</name>
    <dbReference type="NCBI Taxonomy" id="13686"/>
    <lineage>
        <taxon>Eukaryota</taxon>
        <taxon>Metazoa</taxon>
        <taxon>Ecdysozoa</taxon>
        <taxon>Arthropoda</taxon>
        <taxon>Hexapoda</taxon>
        <taxon>Insecta</taxon>
        <taxon>Pterygota</taxon>
        <taxon>Neoptera</taxon>
        <taxon>Endopterygota</taxon>
        <taxon>Hymenoptera</taxon>
        <taxon>Apocrita</taxon>
        <taxon>Aculeata</taxon>
        <taxon>Formicoidea</taxon>
        <taxon>Formicidae</taxon>
        <taxon>Myrmicinae</taxon>
        <taxon>Solenopsis</taxon>
    </lineage>
</organism>
<name>E9IRM3_SOLIN</name>
<evidence type="ECO:0000313" key="2">
    <source>
        <dbReference type="EMBL" id="EFZ16781.1"/>
    </source>
</evidence>
<feature type="compositionally biased region" description="Basic and acidic residues" evidence="1">
    <location>
        <begin position="86"/>
        <end position="98"/>
    </location>
</feature>
<feature type="region of interest" description="Disordered" evidence="1">
    <location>
        <begin position="72"/>
        <end position="98"/>
    </location>
</feature>
<evidence type="ECO:0000256" key="1">
    <source>
        <dbReference type="SAM" id="MobiDB-lite"/>
    </source>
</evidence>
<reference evidence="2" key="1">
    <citation type="journal article" date="2011" name="Proc. Natl. Acad. Sci. U.S.A.">
        <title>The genome of the fire ant Solenopsis invicta.</title>
        <authorList>
            <person name="Wurm Y."/>
            <person name="Wang J."/>
            <person name="Riba-Grognuz O."/>
            <person name="Corona M."/>
            <person name="Nygaard S."/>
            <person name="Hunt B.G."/>
            <person name="Ingram K.K."/>
            <person name="Falquet L."/>
            <person name="Nipitwattanaphon M."/>
            <person name="Gotzek D."/>
            <person name="Dijkstra M.B."/>
            <person name="Oettler J."/>
            <person name="Comtesse F."/>
            <person name="Shih C.J."/>
            <person name="Wu W.J."/>
            <person name="Yang C.C."/>
            <person name="Thomas J."/>
            <person name="Beaudoing E."/>
            <person name="Pradervand S."/>
            <person name="Flegel V."/>
            <person name="Cook E.D."/>
            <person name="Fabbretti R."/>
            <person name="Stockinger H."/>
            <person name="Long L."/>
            <person name="Farmerie W.G."/>
            <person name="Oakey J."/>
            <person name="Boomsma J.J."/>
            <person name="Pamilo P."/>
            <person name="Yi S.V."/>
            <person name="Heinze J."/>
            <person name="Goodisman M.A."/>
            <person name="Farinelli L."/>
            <person name="Harshman K."/>
            <person name="Hulo N."/>
            <person name="Cerutti L."/>
            <person name="Xenarios I."/>
            <person name="Shoemaker D."/>
            <person name="Keller L."/>
        </authorList>
    </citation>
    <scope>NUCLEOTIDE SEQUENCE [LARGE SCALE GENOMIC DNA]</scope>
</reference>
<gene>
    <name evidence="2" type="ORF">SINV_15524</name>
</gene>
<feature type="non-terminal residue" evidence="2">
    <location>
        <position position="98"/>
    </location>
</feature>
<dbReference type="EMBL" id="GL765214">
    <property type="protein sequence ID" value="EFZ16781.1"/>
    <property type="molecule type" value="Genomic_DNA"/>
</dbReference>
<evidence type="ECO:0008006" key="3">
    <source>
        <dbReference type="Google" id="ProtNLM"/>
    </source>
</evidence>